<evidence type="ECO:0000313" key="1">
    <source>
        <dbReference type="EMBL" id="TDW90330.1"/>
    </source>
</evidence>
<proteinExistence type="predicted"/>
<accession>A0ABY2FGZ3</accession>
<organism evidence="1 2">
    <name type="scientific">Kribbella pratensis</name>
    <dbReference type="NCBI Taxonomy" id="2512112"/>
    <lineage>
        <taxon>Bacteria</taxon>
        <taxon>Bacillati</taxon>
        <taxon>Actinomycetota</taxon>
        <taxon>Actinomycetes</taxon>
        <taxon>Propionibacteriales</taxon>
        <taxon>Kribbellaceae</taxon>
        <taxon>Kribbella</taxon>
    </lineage>
</organism>
<dbReference type="Proteomes" id="UP000295060">
    <property type="component" value="Unassembled WGS sequence"/>
</dbReference>
<sequence length="52" mass="5816">MSRDYSEQTLRMSTLSPPTELGTVLAKRLFDSQNPHVRRTVTGGQADIIRLA</sequence>
<protein>
    <submittedName>
        <fullName evidence="1">Uncharacterized protein</fullName>
    </submittedName>
</protein>
<name>A0ABY2FGZ3_9ACTN</name>
<evidence type="ECO:0000313" key="2">
    <source>
        <dbReference type="Proteomes" id="UP000295060"/>
    </source>
</evidence>
<keyword evidence="2" id="KW-1185">Reference proteome</keyword>
<gene>
    <name evidence="1" type="ORF">EV137_4143</name>
</gene>
<comment type="caution">
    <text evidence="1">The sequence shown here is derived from an EMBL/GenBank/DDBJ whole genome shotgun (WGS) entry which is preliminary data.</text>
</comment>
<dbReference type="EMBL" id="SODU01000002">
    <property type="protein sequence ID" value="TDW90330.1"/>
    <property type="molecule type" value="Genomic_DNA"/>
</dbReference>
<reference evidence="1 2" key="1">
    <citation type="submission" date="2019-03" db="EMBL/GenBank/DDBJ databases">
        <title>Genomic Encyclopedia of Type Strains, Phase III (KMG-III): the genomes of soil and plant-associated and newly described type strains.</title>
        <authorList>
            <person name="Whitman W."/>
        </authorList>
    </citation>
    <scope>NUCLEOTIDE SEQUENCE [LARGE SCALE GENOMIC DNA]</scope>
    <source>
        <strain evidence="1 2">VKMAc-2574</strain>
    </source>
</reference>